<dbReference type="Gene3D" id="3.40.50.10860">
    <property type="entry name" value="Leucine Dehydrogenase, chain A, domain 1"/>
    <property type="match status" value="1"/>
</dbReference>
<keyword evidence="2 11" id="KW-0554">One-carbon metabolism</keyword>
<dbReference type="CDD" id="cd01080">
    <property type="entry name" value="NAD_bind_m-THF_DH_Cyclohyd"/>
    <property type="match status" value="1"/>
</dbReference>
<keyword evidence="8 11" id="KW-0368">Histidine biosynthesis</keyword>
<dbReference type="InterPro" id="IPR000672">
    <property type="entry name" value="THF_DH/CycHdrlase"/>
</dbReference>
<dbReference type="UniPathway" id="UPA00193"/>
<evidence type="ECO:0000256" key="5">
    <source>
        <dbReference type="ARBA" id="ARBA00022801"/>
    </source>
</evidence>
<dbReference type="GO" id="GO:0000105">
    <property type="term" value="P:L-histidine biosynthetic process"/>
    <property type="evidence" value="ECO:0007669"/>
    <property type="project" value="UniProtKB-KW"/>
</dbReference>
<dbReference type="InterPro" id="IPR020631">
    <property type="entry name" value="THF_DH/CycHdrlase_NAD-bd_dom"/>
</dbReference>
<keyword evidence="10 11" id="KW-0511">Multifunctional enzyme</keyword>
<dbReference type="GO" id="GO:0035999">
    <property type="term" value="P:tetrahydrofolate interconversion"/>
    <property type="evidence" value="ECO:0007669"/>
    <property type="project" value="UniProtKB-UniRule"/>
</dbReference>
<dbReference type="EC" id="1.5.1.5" evidence="11"/>
<dbReference type="Pfam" id="PF00763">
    <property type="entry name" value="THF_DHG_CYH"/>
    <property type="match status" value="1"/>
</dbReference>
<dbReference type="GO" id="GO:0006164">
    <property type="term" value="P:purine nucleotide biosynthetic process"/>
    <property type="evidence" value="ECO:0007669"/>
    <property type="project" value="UniProtKB-KW"/>
</dbReference>
<dbReference type="PANTHER" id="PTHR48099:SF5">
    <property type="entry name" value="C-1-TETRAHYDROFOLATE SYNTHASE, CYTOPLASMIC"/>
    <property type="match status" value="1"/>
</dbReference>
<comment type="caution">
    <text evidence="11">Lacks conserved residue(s) required for the propagation of feature annotation.</text>
</comment>
<comment type="similarity">
    <text evidence="11">Belongs to the tetrahydrofolate dehydrogenase/cyclohydrolase family.</text>
</comment>
<dbReference type="PANTHER" id="PTHR48099">
    <property type="entry name" value="C-1-TETRAHYDROFOLATE SYNTHASE, CYTOPLASMIC-RELATED"/>
    <property type="match status" value="1"/>
</dbReference>
<comment type="subunit">
    <text evidence="11">Homodimer.</text>
</comment>
<evidence type="ECO:0000256" key="6">
    <source>
        <dbReference type="ARBA" id="ARBA00022857"/>
    </source>
</evidence>
<evidence type="ECO:0000256" key="1">
    <source>
        <dbReference type="ARBA" id="ARBA00004777"/>
    </source>
</evidence>
<feature type="binding site" evidence="11">
    <location>
        <position position="231"/>
    </location>
    <ligand>
        <name>NADP(+)</name>
        <dbReference type="ChEBI" id="CHEBI:58349"/>
    </ligand>
</feature>
<sequence>MAQILSGKDVAAAMKERLSADVADLKAKGVRPTLAILRVGEKGDQIAYERGATKRCEGIGVGVRSMTLAEEATQVELLAAIRTLNDDEGVHGVLLLSPLPAHLNLKEAAAALDPEKDVDSATASSLARVFAGEGAGFAPCTAQACLEILRHYDIAVEGKHVGVLGRSLVIGRPVALMLMHEHATPTICHSRSVDAHLITHTCDIVIVAVGRGESIGASYFSEGQVVIDVGTNWNAEAGKLTGDVRFDEVEPLVGAITPVPGGVGAVTTSVLAQHVIQAARRRLG</sequence>
<dbReference type="InterPro" id="IPR046346">
    <property type="entry name" value="Aminoacid_DH-like_N_sf"/>
</dbReference>
<dbReference type="HAMAP" id="MF_01576">
    <property type="entry name" value="THF_DHG_CYH"/>
    <property type="match status" value="1"/>
</dbReference>
<dbReference type="KEGG" id="bwa:HLV38_02820"/>
<dbReference type="EMBL" id="CP053716">
    <property type="protein sequence ID" value="QKF07174.1"/>
    <property type="molecule type" value="Genomic_DNA"/>
</dbReference>
<dbReference type="GO" id="GO:0004488">
    <property type="term" value="F:methylenetetrahydrofolate dehydrogenase (NADP+) activity"/>
    <property type="evidence" value="ECO:0007669"/>
    <property type="project" value="UniProtKB-UniRule"/>
</dbReference>
<evidence type="ECO:0000313" key="14">
    <source>
        <dbReference type="EMBL" id="QKF07174.1"/>
    </source>
</evidence>
<keyword evidence="6 11" id="KW-0521">NADP</keyword>
<evidence type="ECO:0000256" key="11">
    <source>
        <dbReference type="HAMAP-Rule" id="MF_01576"/>
    </source>
</evidence>
<gene>
    <name evidence="11" type="primary">folD</name>
    <name evidence="14" type="ORF">HLV38_02820</name>
</gene>
<reference evidence="15" key="1">
    <citation type="submission" date="2020-05" db="EMBL/GenBank/DDBJ databases">
        <title>Novel species in genus Nocardioides.</title>
        <authorList>
            <person name="Zhang G."/>
        </authorList>
    </citation>
    <scope>NUCLEOTIDE SEQUENCE [LARGE SCALE GENOMIC DNA]</scope>
    <source>
        <strain evidence="15">zg-1050</strain>
    </source>
</reference>
<dbReference type="InterPro" id="IPR036291">
    <property type="entry name" value="NAD(P)-bd_dom_sf"/>
</dbReference>
<dbReference type="Proteomes" id="UP000503297">
    <property type="component" value="Chromosome"/>
</dbReference>
<feature type="domain" description="Tetrahydrofolate dehydrogenase/cyclohydrolase catalytic" evidence="12">
    <location>
        <begin position="5"/>
        <end position="119"/>
    </location>
</feature>
<evidence type="ECO:0000256" key="10">
    <source>
        <dbReference type="ARBA" id="ARBA00023268"/>
    </source>
</evidence>
<comment type="function">
    <text evidence="11">Catalyzes the oxidation of 5,10-methylenetetrahydrofolate to 5,10-methenyltetrahydrofolate and then the hydrolysis of 5,10-methenyltetrahydrofolate to 10-formyltetrahydrofolate.</text>
</comment>
<comment type="pathway">
    <text evidence="1 11">One-carbon metabolism; tetrahydrofolate interconversion.</text>
</comment>
<keyword evidence="15" id="KW-1185">Reference proteome</keyword>
<name>A0A6M8J0X1_9ACTN</name>
<dbReference type="Pfam" id="PF02882">
    <property type="entry name" value="THF_DHG_CYH_C"/>
    <property type="match status" value="1"/>
</dbReference>
<evidence type="ECO:0000313" key="15">
    <source>
        <dbReference type="Proteomes" id="UP000503297"/>
    </source>
</evidence>
<dbReference type="GO" id="GO:0004477">
    <property type="term" value="F:methenyltetrahydrofolate cyclohydrolase activity"/>
    <property type="evidence" value="ECO:0007669"/>
    <property type="project" value="UniProtKB-UniRule"/>
</dbReference>
<evidence type="ECO:0000256" key="9">
    <source>
        <dbReference type="ARBA" id="ARBA00023167"/>
    </source>
</evidence>
<evidence type="ECO:0000256" key="8">
    <source>
        <dbReference type="ARBA" id="ARBA00023102"/>
    </source>
</evidence>
<dbReference type="PRINTS" id="PR00085">
    <property type="entry name" value="THFDHDRGNASE"/>
</dbReference>
<evidence type="ECO:0000256" key="3">
    <source>
        <dbReference type="ARBA" id="ARBA00022605"/>
    </source>
</evidence>
<evidence type="ECO:0000256" key="2">
    <source>
        <dbReference type="ARBA" id="ARBA00022563"/>
    </source>
</evidence>
<dbReference type="SUPFAM" id="SSF51735">
    <property type="entry name" value="NAD(P)-binding Rossmann-fold domains"/>
    <property type="match status" value="1"/>
</dbReference>
<dbReference type="GO" id="GO:0005829">
    <property type="term" value="C:cytosol"/>
    <property type="evidence" value="ECO:0007669"/>
    <property type="project" value="TreeGrafter"/>
</dbReference>
<organism evidence="14 15">
    <name type="scientific">Berryella wangjianweii</name>
    <dbReference type="NCBI Taxonomy" id="2734634"/>
    <lineage>
        <taxon>Bacteria</taxon>
        <taxon>Bacillati</taxon>
        <taxon>Actinomycetota</taxon>
        <taxon>Coriobacteriia</taxon>
        <taxon>Eggerthellales</taxon>
        <taxon>Eggerthellaceae</taxon>
        <taxon>Berryella</taxon>
    </lineage>
</organism>
<evidence type="ECO:0000256" key="7">
    <source>
        <dbReference type="ARBA" id="ARBA00023002"/>
    </source>
</evidence>
<keyword evidence="5 11" id="KW-0378">Hydrolase</keyword>
<dbReference type="EC" id="3.5.4.9" evidence="11"/>
<proteinExistence type="inferred from homology"/>
<dbReference type="SUPFAM" id="SSF53223">
    <property type="entry name" value="Aminoacid dehydrogenase-like, N-terminal domain"/>
    <property type="match status" value="1"/>
</dbReference>
<dbReference type="Gene3D" id="3.40.50.720">
    <property type="entry name" value="NAD(P)-binding Rossmann-like Domain"/>
    <property type="match status" value="1"/>
</dbReference>
<keyword evidence="4 11" id="KW-0658">Purine biosynthesis</keyword>
<evidence type="ECO:0000259" key="12">
    <source>
        <dbReference type="Pfam" id="PF00763"/>
    </source>
</evidence>
<dbReference type="InterPro" id="IPR020630">
    <property type="entry name" value="THF_DH/CycHdrlase_cat_dom"/>
</dbReference>
<protein>
    <recommendedName>
        <fullName evidence="11">Bifunctional protein FolD</fullName>
    </recommendedName>
    <domain>
        <recommendedName>
            <fullName evidence="11">Methylenetetrahydrofolate dehydrogenase</fullName>
            <ecNumber evidence="11">1.5.1.5</ecNumber>
        </recommendedName>
    </domain>
    <domain>
        <recommendedName>
            <fullName evidence="11">Methenyltetrahydrofolate cyclohydrolase</fullName>
            <ecNumber evidence="11">3.5.4.9</ecNumber>
        </recommendedName>
    </domain>
</protein>
<comment type="catalytic activity">
    <reaction evidence="11">
        <text>(6R)-5,10-methylene-5,6,7,8-tetrahydrofolate + NADP(+) = (6R)-5,10-methenyltetrahydrofolate + NADPH</text>
        <dbReference type="Rhea" id="RHEA:22812"/>
        <dbReference type="ChEBI" id="CHEBI:15636"/>
        <dbReference type="ChEBI" id="CHEBI:57455"/>
        <dbReference type="ChEBI" id="CHEBI:57783"/>
        <dbReference type="ChEBI" id="CHEBI:58349"/>
        <dbReference type="EC" id="1.5.1.5"/>
    </reaction>
</comment>
<keyword evidence="9 11" id="KW-0486">Methionine biosynthesis</keyword>
<keyword evidence="3 11" id="KW-0028">Amino-acid biosynthesis</keyword>
<dbReference type="AlphaFoldDB" id="A0A6M8J0X1"/>
<accession>A0A6M8J0X1</accession>
<feature type="binding site" evidence="11">
    <location>
        <begin position="165"/>
        <end position="167"/>
    </location>
    <ligand>
        <name>NADP(+)</name>
        <dbReference type="ChEBI" id="CHEBI:58349"/>
    </ligand>
</feature>
<dbReference type="GO" id="GO:0009086">
    <property type="term" value="P:methionine biosynthetic process"/>
    <property type="evidence" value="ECO:0007669"/>
    <property type="project" value="UniProtKB-KW"/>
</dbReference>
<comment type="catalytic activity">
    <reaction evidence="11">
        <text>(6R)-5,10-methenyltetrahydrofolate + H2O = (6R)-10-formyltetrahydrofolate + H(+)</text>
        <dbReference type="Rhea" id="RHEA:23700"/>
        <dbReference type="ChEBI" id="CHEBI:15377"/>
        <dbReference type="ChEBI" id="CHEBI:15378"/>
        <dbReference type="ChEBI" id="CHEBI:57455"/>
        <dbReference type="ChEBI" id="CHEBI:195366"/>
        <dbReference type="EC" id="3.5.4.9"/>
    </reaction>
</comment>
<evidence type="ECO:0000259" key="13">
    <source>
        <dbReference type="Pfam" id="PF02882"/>
    </source>
</evidence>
<evidence type="ECO:0000256" key="4">
    <source>
        <dbReference type="ARBA" id="ARBA00022755"/>
    </source>
</evidence>
<keyword evidence="7 11" id="KW-0560">Oxidoreductase</keyword>
<dbReference type="RefSeq" id="WP_173164131.1">
    <property type="nucleotide sequence ID" value="NZ_CP053716.1"/>
</dbReference>
<feature type="domain" description="Tetrahydrofolate dehydrogenase/cyclohydrolase NAD(P)-binding" evidence="13">
    <location>
        <begin position="139"/>
        <end position="282"/>
    </location>
</feature>